<evidence type="ECO:0000256" key="1">
    <source>
        <dbReference type="SAM" id="MobiDB-lite"/>
    </source>
</evidence>
<comment type="caution">
    <text evidence="2">The sequence shown here is derived from an EMBL/GenBank/DDBJ whole genome shotgun (WGS) entry which is preliminary data.</text>
</comment>
<sequence length="95" mass="10336">MGCLSDELIAAAEGKEISLVDGDELDGVYEFGVRRRQRPNPIVSSREERSEGAFADGVRTRAEPFGRLRSKTTTRESSRPSRAASRSSSASSETT</sequence>
<evidence type="ECO:0000313" key="2">
    <source>
        <dbReference type="EMBL" id="ELZ15121.1"/>
    </source>
</evidence>
<dbReference type="Proteomes" id="UP000011657">
    <property type="component" value="Unassembled WGS sequence"/>
</dbReference>
<dbReference type="PATRIC" id="fig|1227488.3.peg.3624"/>
<reference evidence="2 3" key="1">
    <citation type="journal article" date="2014" name="PLoS Genet.">
        <title>Phylogenetically driven sequencing of extremely halophilic archaea reveals strategies for static and dynamic osmo-response.</title>
        <authorList>
            <person name="Becker E.A."/>
            <person name="Seitzer P.M."/>
            <person name="Tritt A."/>
            <person name="Larsen D."/>
            <person name="Krusor M."/>
            <person name="Yao A.I."/>
            <person name="Wu D."/>
            <person name="Madern D."/>
            <person name="Eisen J.A."/>
            <person name="Darling A.E."/>
            <person name="Facciotti M.T."/>
        </authorList>
    </citation>
    <scope>NUCLEOTIDE SEQUENCE [LARGE SCALE GENOMIC DNA]</scope>
    <source>
        <strain evidence="2 3">JCM 13891</strain>
    </source>
</reference>
<dbReference type="AlphaFoldDB" id="M0BVS5"/>
<feature type="compositionally biased region" description="Low complexity" evidence="1">
    <location>
        <begin position="80"/>
        <end position="95"/>
    </location>
</feature>
<proteinExistence type="predicted"/>
<accession>M0BVS5</accession>
<dbReference type="EMBL" id="AOIS01000058">
    <property type="protein sequence ID" value="ELZ15121.1"/>
    <property type="molecule type" value="Genomic_DNA"/>
</dbReference>
<feature type="region of interest" description="Disordered" evidence="1">
    <location>
        <begin position="42"/>
        <end position="95"/>
    </location>
</feature>
<evidence type="ECO:0000313" key="3">
    <source>
        <dbReference type="Proteomes" id="UP000011657"/>
    </source>
</evidence>
<organism evidence="2 3">
    <name type="scientific">Haloterrigena salina JCM 13891</name>
    <dbReference type="NCBI Taxonomy" id="1227488"/>
    <lineage>
        <taxon>Archaea</taxon>
        <taxon>Methanobacteriati</taxon>
        <taxon>Methanobacteriota</taxon>
        <taxon>Stenosarchaea group</taxon>
        <taxon>Halobacteria</taxon>
        <taxon>Halobacteriales</taxon>
        <taxon>Natrialbaceae</taxon>
        <taxon>Haloterrigena</taxon>
    </lineage>
</organism>
<protein>
    <submittedName>
        <fullName evidence="2">Uncharacterized protein</fullName>
    </submittedName>
</protein>
<keyword evidence="3" id="KW-1185">Reference proteome</keyword>
<name>M0BVS5_9EURY</name>
<gene>
    <name evidence="2" type="ORF">C477_18075</name>
</gene>